<accession>A0A6A6E404</accession>
<organism evidence="2 3">
    <name type="scientific">Zopfia rhizophila CBS 207.26</name>
    <dbReference type="NCBI Taxonomy" id="1314779"/>
    <lineage>
        <taxon>Eukaryota</taxon>
        <taxon>Fungi</taxon>
        <taxon>Dikarya</taxon>
        <taxon>Ascomycota</taxon>
        <taxon>Pezizomycotina</taxon>
        <taxon>Dothideomycetes</taxon>
        <taxon>Dothideomycetes incertae sedis</taxon>
        <taxon>Zopfiaceae</taxon>
        <taxon>Zopfia</taxon>
    </lineage>
</organism>
<reference evidence="2" key="1">
    <citation type="journal article" date="2020" name="Stud. Mycol.">
        <title>101 Dothideomycetes genomes: a test case for predicting lifestyles and emergence of pathogens.</title>
        <authorList>
            <person name="Haridas S."/>
            <person name="Albert R."/>
            <person name="Binder M."/>
            <person name="Bloem J."/>
            <person name="Labutti K."/>
            <person name="Salamov A."/>
            <person name="Andreopoulos B."/>
            <person name="Baker S."/>
            <person name="Barry K."/>
            <person name="Bills G."/>
            <person name="Bluhm B."/>
            <person name="Cannon C."/>
            <person name="Castanera R."/>
            <person name="Culley D."/>
            <person name="Daum C."/>
            <person name="Ezra D."/>
            <person name="Gonzalez J."/>
            <person name="Henrissat B."/>
            <person name="Kuo A."/>
            <person name="Liang C."/>
            <person name="Lipzen A."/>
            <person name="Lutzoni F."/>
            <person name="Magnuson J."/>
            <person name="Mondo S."/>
            <person name="Nolan M."/>
            <person name="Ohm R."/>
            <person name="Pangilinan J."/>
            <person name="Park H.-J."/>
            <person name="Ramirez L."/>
            <person name="Alfaro M."/>
            <person name="Sun H."/>
            <person name="Tritt A."/>
            <person name="Yoshinaga Y."/>
            <person name="Zwiers L.-H."/>
            <person name="Turgeon B."/>
            <person name="Goodwin S."/>
            <person name="Spatafora J."/>
            <person name="Crous P."/>
            <person name="Grigoriev I."/>
        </authorList>
    </citation>
    <scope>NUCLEOTIDE SEQUENCE</scope>
    <source>
        <strain evidence="2">CBS 207.26</strain>
    </source>
</reference>
<feature type="region of interest" description="Disordered" evidence="1">
    <location>
        <begin position="109"/>
        <end position="140"/>
    </location>
</feature>
<proteinExistence type="predicted"/>
<keyword evidence="3" id="KW-1185">Reference proteome</keyword>
<protein>
    <submittedName>
        <fullName evidence="2">Uncharacterized protein</fullName>
    </submittedName>
</protein>
<dbReference type="EMBL" id="ML994636">
    <property type="protein sequence ID" value="KAF2184890.1"/>
    <property type="molecule type" value="Genomic_DNA"/>
</dbReference>
<evidence type="ECO:0000313" key="3">
    <source>
        <dbReference type="Proteomes" id="UP000800200"/>
    </source>
</evidence>
<evidence type="ECO:0000256" key="1">
    <source>
        <dbReference type="SAM" id="MobiDB-lite"/>
    </source>
</evidence>
<name>A0A6A6E404_9PEZI</name>
<feature type="compositionally biased region" description="Polar residues" evidence="1">
    <location>
        <begin position="109"/>
        <end position="119"/>
    </location>
</feature>
<dbReference type="Proteomes" id="UP000800200">
    <property type="component" value="Unassembled WGS sequence"/>
</dbReference>
<evidence type="ECO:0000313" key="2">
    <source>
        <dbReference type="EMBL" id="KAF2184890.1"/>
    </source>
</evidence>
<feature type="region of interest" description="Disordered" evidence="1">
    <location>
        <begin position="161"/>
        <end position="180"/>
    </location>
</feature>
<gene>
    <name evidence="2" type="ORF">K469DRAFT_175367</name>
</gene>
<sequence length="180" mass="20465">MVAKPLREFIQVIRLGIPPQHNTRYEIEYDLLIEETGEFFLKSVIAFTEKRKYNRDPELLNLTLRIQALPGDPIMPRPFSYSTLGLLKGLQTGLISNETIVIRERTNTTSKINSSQSSCPVRRVPTPGYTPRHIRSTESSNPLRTGVEHIRNRKYLLDYEESDRASALDTGDVALPDKGP</sequence>
<dbReference type="AlphaFoldDB" id="A0A6A6E404"/>